<dbReference type="Gene3D" id="1.10.10.60">
    <property type="entry name" value="Homeodomain-like"/>
    <property type="match status" value="1"/>
</dbReference>
<proteinExistence type="inferred from homology"/>
<feature type="domain" description="RNA polymerase sigma factor 54 core-binding" evidence="13">
    <location>
        <begin position="116"/>
        <end position="291"/>
    </location>
</feature>
<dbReference type="Pfam" id="PF04552">
    <property type="entry name" value="Sigma54_DBD"/>
    <property type="match status" value="1"/>
</dbReference>
<evidence type="ECO:0000256" key="10">
    <source>
        <dbReference type="PIRNR" id="PIRNR000774"/>
    </source>
</evidence>
<keyword evidence="6 10" id="KW-0805">Transcription regulation</keyword>
<comment type="function">
    <text evidence="10">Sigma factors are initiation factors that promote the attachment of RNA polymerase to specific initiation sites and are then released.</text>
</comment>
<evidence type="ECO:0000313" key="15">
    <source>
        <dbReference type="Proteomes" id="UP000316471"/>
    </source>
</evidence>
<keyword evidence="5 10" id="KW-0548">Nucleotidyltransferase</keyword>
<protein>
    <recommendedName>
        <fullName evidence="2 10">RNA polymerase sigma-54 factor</fullName>
    </recommendedName>
</protein>
<dbReference type="InterPro" id="IPR007634">
    <property type="entry name" value="RNA_pol_sigma_54_DNA-bd"/>
</dbReference>
<gene>
    <name evidence="14" type="ORF">IP93_02179</name>
</gene>
<dbReference type="GO" id="GO:0006352">
    <property type="term" value="P:DNA-templated transcription initiation"/>
    <property type="evidence" value="ECO:0007669"/>
    <property type="project" value="InterPro"/>
</dbReference>
<evidence type="ECO:0000256" key="4">
    <source>
        <dbReference type="ARBA" id="ARBA00022679"/>
    </source>
</evidence>
<evidence type="ECO:0000256" key="3">
    <source>
        <dbReference type="ARBA" id="ARBA00022478"/>
    </source>
</evidence>
<dbReference type="Pfam" id="PF04963">
    <property type="entry name" value="Sigma54_CBD"/>
    <property type="match status" value="1"/>
</dbReference>
<evidence type="ECO:0000256" key="11">
    <source>
        <dbReference type="SAM" id="Coils"/>
    </source>
</evidence>
<comment type="caution">
    <text evidence="14">The sequence shown here is derived from an EMBL/GenBank/DDBJ whole genome shotgun (WGS) entry which is preliminary data.</text>
</comment>
<keyword evidence="7 10" id="KW-0731">Sigma factor</keyword>
<feature type="coiled-coil region" evidence="11">
    <location>
        <begin position="23"/>
        <end position="50"/>
    </location>
</feature>
<dbReference type="PIRSF" id="PIRSF000774">
    <property type="entry name" value="RpoN"/>
    <property type="match status" value="1"/>
</dbReference>
<dbReference type="PROSITE" id="PS00717">
    <property type="entry name" value="SIGMA54_1"/>
    <property type="match status" value="1"/>
</dbReference>
<accession>A0A562LN27</accession>
<keyword evidence="11" id="KW-0175">Coiled coil</keyword>
<keyword evidence="4 10" id="KW-0808">Transferase</keyword>
<evidence type="ECO:0000256" key="7">
    <source>
        <dbReference type="ARBA" id="ARBA00023082"/>
    </source>
</evidence>
<comment type="similarity">
    <text evidence="1 10">Belongs to the sigma-54 factor family.</text>
</comment>
<keyword evidence="15" id="KW-1185">Reference proteome</keyword>
<dbReference type="Pfam" id="PF00309">
    <property type="entry name" value="Sigma54_AID"/>
    <property type="match status" value="1"/>
</dbReference>
<dbReference type="PANTHER" id="PTHR32248:SF4">
    <property type="entry name" value="RNA POLYMERASE SIGMA-54 FACTOR"/>
    <property type="match status" value="1"/>
</dbReference>
<dbReference type="RefSeq" id="WP_144815583.1">
    <property type="nucleotide sequence ID" value="NZ_VLKP01000009.1"/>
</dbReference>
<sequence length="473" mass="50920">MKTTLRPQLGQTLNLTPQLLQSIRLLQLTAQQLELELLQALEQNPMLERDEGEDVGETDTDAHDATAADSALDAGAWDELPEPAFLSGSGSGTPDGELDATARIAAGESTDPRMRLLERLALHWAPADLRLAAWWLDRCSDLGLLEEPRQALLAEGAQALGVDAGELEVIRQRLLHGEWPGMCAETAAECLLAQLARRPDTPPVLLARRIVAEALDALASGNVTALAARLGEDPARVAAAIAEIRALRPTPVDDAATPAAEHIIPDLVATFVGSEWRVALNDRALPRVRIAAHCERALASAPGDTSALRGLLDEARWLLRGIGMRNDTLLRTGHVLVRRQRGFLERGAEALAPLTLNEVAEEIGMHESTVSRVTSGKYIQTPRGVLELKQFFAVRLEGAEVSGNAVRAMVKRLIESEPPDAPLADETIAVLLARNGVRVARRTVAKYRDQLAIGPARSRMRAPSGGAPAEASR</sequence>
<feature type="domain" description="RNA polymerase sigma factor 54 DNA-binding" evidence="12">
    <location>
        <begin position="309"/>
        <end position="460"/>
    </location>
</feature>
<dbReference type="CDD" id="cd00093">
    <property type="entry name" value="HTH_XRE"/>
    <property type="match status" value="1"/>
</dbReference>
<dbReference type="PANTHER" id="PTHR32248">
    <property type="entry name" value="RNA POLYMERASE SIGMA-54 FACTOR"/>
    <property type="match status" value="1"/>
</dbReference>
<keyword evidence="8 10" id="KW-0238">DNA-binding</keyword>
<evidence type="ECO:0000313" key="14">
    <source>
        <dbReference type="EMBL" id="TWI09022.1"/>
    </source>
</evidence>
<dbReference type="GO" id="GO:0016779">
    <property type="term" value="F:nucleotidyltransferase activity"/>
    <property type="evidence" value="ECO:0007669"/>
    <property type="project" value="UniProtKB-KW"/>
</dbReference>
<dbReference type="GO" id="GO:0016987">
    <property type="term" value="F:sigma factor activity"/>
    <property type="evidence" value="ECO:0007669"/>
    <property type="project" value="UniProtKB-KW"/>
</dbReference>
<evidence type="ECO:0000256" key="1">
    <source>
        <dbReference type="ARBA" id="ARBA00008798"/>
    </source>
</evidence>
<dbReference type="OrthoDB" id="9814402at2"/>
<dbReference type="PROSITE" id="PS50044">
    <property type="entry name" value="SIGMA54_3"/>
    <property type="match status" value="1"/>
</dbReference>
<dbReference type="EMBL" id="VLKP01000009">
    <property type="protein sequence ID" value="TWI09022.1"/>
    <property type="molecule type" value="Genomic_DNA"/>
</dbReference>
<dbReference type="PRINTS" id="PR00045">
    <property type="entry name" value="SIGMA54FCT"/>
</dbReference>
<dbReference type="GO" id="GO:0000428">
    <property type="term" value="C:DNA-directed RNA polymerase complex"/>
    <property type="evidence" value="ECO:0007669"/>
    <property type="project" value="UniProtKB-KW"/>
</dbReference>
<name>A0A562LN27_9GAMM</name>
<evidence type="ECO:0000256" key="9">
    <source>
        <dbReference type="ARBA" id="ARBA00023163"/>
    </source>
</evidence>
<dbReference type="AlphaFoldDB" id="A0A562LN27"/>
<evidence type="ECO:0000256" key="8">
    <source>
        <dbReference type="ARBA" id="ARBA00023125"/>
    </source>
</evidence>
<evidence type="ECO:0000259" key="12">
    <source>
        <dbReference type="Pfam" id="PF04552"/>
    </source>
</evidence>
<dbReference type="PROSITE" id="PS00718">
    <property type="entry name" value="SIGMA54_2"/>
    <property type="match status" value="1"/>
</dbReference>
<dbReference type="GO" id="GO:0001216">
    <property type="term" value="F:DNA-binding transcription activator activity"/>
    <property type="evidence" value="ECO:0007669"/>
    <property type="project" value="InterPro"/>
</dbReference>
<dbReference type="InterPro" id="IPR001387">
    <property type="entry name" value="Cro/C1-type_HTH"/>
</dbReference>
<dbReference type="InterPro" id="IPR007046">
    <property type="entry name" value="RNA_pol_sigma_54_core-bd"/>
</dbReference>
<evidence type="ECO:0000256" key="2">
    <source>
        <dbReference type="ARBA" id="ARBA00019942"/>
    </source>
</evidence>
<dbReference type="Proteomes" id="UP000316471">
    <property type="component" value="Unassembled WGS sequence"/>
</dbReference>
<keyword evidence="9 10" id="KW-0804">Transcription</keyword>
<reference evidence="14 15" key="1">
    <citation type="journal article" date="2015" name="Stand. Genomic Sci.">
        <title>Genomic Encyclopedia of Bacterial and Archaeal Type Strains, Phase III: the genomes of soil and plant-associated and newly described type strains.</title>
        <authorList>
            <person name="Whitman W.B."/>
            <person name="Woyke T."/>
            <person name="Klenk H.P."/>
            <person name="Zhou Y."/>
            <person name="Lilburn T.G."/>
            <person name="Beck B.J."/>
            <person name="De Vos P."/>
            <person name="Vandamme P."/>
            <person name="Eisen J.A."/>
            <person name="Garrity G."/>
            <person name="Hugenholtz P."/>
            <person name="Kyrpides N.C."/>
        </authorList>
    </citation>
    <scope>NUCLEOTIDE SEQUENCE [LARGE SCALE GENOMIC DNA]</scope>
    <source>
        <strain evidence="14 15">CGMCC 1.10136</strain>
    </source>
</reference>
<evidence type="ECO:0000256" key="6">
    <source>
        <dbReference type="ARBA" id="ARBA00023015"/>
    </source>
</evidence>
<evidence type="ECO:0000259" key="13">
    <source>
        <dbReference type="Pfam" id="PF04963"/>
    </source>
</evidence>
<dbReference type="NCBIfam" id="TIGR02395">
    <property type="entry name" value="rpoN_sigma"/>
    <property type="match status" value="1"/>
</dbReference>
<organism evidence="14 15">
    <name type="scientific">Aerolutibacter ruishenii</name>
    <dbReference type="NCBI Taxonomy" id="686800"/>
    <lineage>
        <taxon>Bacteria</taxon>
        <taxon>Pseudomonadati</taxon>
        <taxon>Pseudomonadota</taxon>
        <taxon>Gammaproteobacteria</taxon>
        <taxon>Lysobacterales</taxon>
        <taxon>Lysobacteraceae</taxon>
        <taxon>Aerolutibacter</taxon>
    </lineage>
</organism>
<keyword evidence="3 10" id="KW-0240">DNA-directed RNA polymerase</keyword>
<dbReference type="GO" id="GO:0003677">
    <property type="term" value="F:DNA binding"/>
    <property type="evidence" value="ECO:0007669"/>
    <property type="project" value="UniProtKB-KW"/>
</dbReference>
<dbReference type="InterPro" id="IPR000394">
    <property type="entry name" value="RNA_pol_sigma_54"/>
</dbReference>
<evidence type="ECO:0000256" key="5">
    <source>
        <dbReference type="ARBA" id="ARBA00022695"/>
    </source>
</evidence>